<proteinExistence type="predicted"/>
<reference evidence="1" key="1">
    <citation type="journal article" date="2020" name="mSystems">
        <title>Genome- and Community-Level Interaction Insights into Carbon Utilization and Element Cycling Functions of Hydrothermarchaeota in Hydrothermal Sediment.</title>
        <authorList>
            <person name="Zhou Z."/>
            <person name="Liu Y."/>
            <person name="Xu W."/>
            <person name="Pan J."/>
            <person name="Luo Z.H."/>
            <person name="Li M."/>
        </authorList>
    </citation>
    <scope>NUCLEOTIDE SEQUENCE [LARGE SCALE GENOMIC DNA]</scope>
    <source>
        <strain evidence="1">SpSt-143</strain>
    </source>
</reference>
<dbReference type="Gene3D" id="3.40.50.1400">
    <property type="match status" value="2"/>
</dbReference>
<evidence type="ECO:0000313" key="1">
    <source>
        <dbReference type="EMBL" id="HER95303.1"/>
    </source>
</evidence>
<dbReference type="EMBL" id="DSGB01000003">
    <property type="protein sequence ID" value="HER95303.1"/>
    <property type="molecule type" value="Genomic_DNA"/>
</dbReference>
<comment type="caution">
    <text evidence="1">The sequence shown here is derived from an EMBL/GenBank/DDBJ whole genome shotgun (WGS) entry which is preliminary data.</text>
</comment>
<evidence type="ECO:0008006" key="2">
    <source>
        <dbReference type="Google" id="ProtNLM"/>
    </source>
</evidence>
<sequence>MIASILLSILFNAQADSTRPGLLIMAHGGSAHWNQTVLEAVAPLRKDRPTVVAFGMADPHTLQLALDSLAAQGVQRVVVVRLFIDGASFQHQTEYLLGLRPDPPARFLLHHHGGHGAHGTPAPLRHNLSIILSEHGLMDAPEVGPILADRALALSQDPSRESVLLLAHGTEDEVLNARWIVAMERHAQLIRALGFYTVRVETLREDWPALRAEAERRIRAFVEAENQAGRTVLVVPFRIAGFGPYRQVLEGLTYRAEEIGLLPHPALTHWIAREWERLSRKAGWLADGSPTAIAP</sequence>
<dbReference type="AlphaFoldDB" id="A0A7V2F5U9"/>
<organism evidence="1">
    <name type="scientific">Rhodothermus marinus</name>
    <name type="common">Rhodothermus obamensis</name>
    <dbReference type="NCBI Taxonomy" id="29549"/>
    <lineage>
        <taxon>Bacteria</taxon>
        <taxon>Pseudomonadati</taxon>
        <taxon>Rhodothermota</taxon>
        <taxon>Rhodothermia</taxon>
        <taxon>Rhodothermales</taxon>
        <taxon>Rhodothermaceae</taxon>
        <taxon>Rhodothermus</taxon>
    </lineage>
</organism>
<accession>A0A7V2F5U9</accession>
<gene>
    <name evidence="1" type="ORF">ENO59_02115</name>
</gene>
<name>A0A7V2F5U9_RHOMR</name>
<dbReference type="SUPFAM" id="SSF53800">
    <property type="entry name" value="Chelatase"/>
    <property type="match status" value="1"/>
</dbReference>
<protein>
    <recommendedName>
        <fullName evidence="2">Cobalamin biosynthesis protein CbiX</fullName>
    </recommendedName>
</protein>